<protein>
    <submittedName>
        <fullName evidence="7">Outer membrane protein</fullName>
    </submittedName>
</protein>
<keyword evidence="5" id="KW-0998">Cell outer membrane</keyword>
<dbReference type="EMBL" id="QNSE01000015">
    <property type="protein sequence ID" value="RBP79105.1"/>
    <property type="molecule type" value="Genomic_DNA"/>
</dbReference>
<keyword evidence="4" id="KW-0472">Membrane</keyword>
<evidence type="ECO:0000256" key="5">
    <source>
        <dbReference type="ARBA" id="ARBA00023237"/>
    </source>
</evidence>
<dbReference type="Proteomes" id="UP000252792">
    <property type="component" value="Unassembled WGS sequence"/>
</dbReference>
<keyword evidence="3 6" id="KW-0732">Signal</keyword>
<reference evidence="7 8" key="1">
    <citation type="submission" date="2018-06" db="EMBL/GenBank/DDBJ databases">
        <title>Genomic Encyclopedia of Type Strains, Phase III (KMG-III): the genomes of soil and plant-associated and newly described type strains.</title>
        <authorList>
            <person name="Whitman W."/>
        </authorList>
    </citation>
    <scope>NUCLEOTIDE SEQUENCE [LARGE SCALE GENOMIC DNA]</scope>
    <source>
        <strain evidence="7 8">CECT 7377</strain>
    </source>
</reference>
<dbReference type="RefSeq" id="WP_158601379.1">
    <property type="nucleotide sequence ID" value="NZ_QNSE01000015.1"/>
</dbReference>
<comment type="subcellular location">
    <subcellularLocation>
        <location evidence="1">Cell outer membrane</location>
    </subcellularLocation>
</comment>
<dbReference type="AlphaFoldDB" id="A0A366IZ29"/>
<evidence type="ECO:0000256" key="3">
    <source>
        <dbReference type="ARBA" id="ARBA00022729"/>
    </source>
</evidence>
<organism evidence="7 8">
    <name type="scientific">Marinomonas rhizomae</name>
    <dbReference type="NCBI Taxonomy" id="491948"/>
    <lineage>
        <taxon>Bacteria</taxon>
        <taxon>Pseudomonadati</taxon>
        <taxon>Pseudomonadota</taxon>
        <taxon>Gammaproteobacteria</taxon>
        <taxon>Oceanospirillales</taxon>
        <taxon>Oceanospirillaceae</taxon>
        <taxon>Marinomonas</taxon>
    </lineage>
</organism>
<comment type="caution">
    <text evidence="7">The sequence shown here is derived from an EMBL/GenBank/DDBJ whole genome shotgun (WGS) entry which is preliminary data.</text>
</comment>
<dbReference type="PANTHER" id="PTHR38776:SF1">
    <property type="entry name" value="MLTA-INTERACTING PROTEIN-RELATED"/>
    <property type="match status" value="1"/>
</dbReference>
<feature type="signal peptide" evidence="6">
    <location>
        <begin position="1"/>
        <end position="25"/>
    </location>
</feature>
<accession>A0A366IZ29</accession>
<keyword evidence="8" id="KW-1185">Reference proteome</keyword>
<gene>
    <name evidence="7" type="ORF">DFP80_11538</name>
</gene>
<feature type="chain" id="PRO_5016660781" evidence="6">
    <location>
        <begin position="26"/>
        <end position="249"/>
    </location>
</feature>
<dbReference type="Pfam" id="PF06629">
    <property type="entry name" value="MipA"/>
    <property type="match status" value="1"/>
</dbReference>
<dbReference type="GO" id="GO:0009279">
    <property type="term" value="C:cell outer membrane"/>
    <property type="evidence" value="ECO:0007669"/>
    <property type="project" value="UniProtKB-SubCell"/>
</dbReference>
<evidence type="ECO:0000313" key="7">
    <source>
        <dbReference type="EMBL" id="RBP79105.1"/>
    </source>
</evidence>
<sequence>MRTLVTTTKWSAPILLASVSLFANATELNANLGLSLLGEQNHVIGEDNDVKIHPYLNVQYGMFIVGPEGIGLTKKIGTNDQFSSVFLMRESVFDKEDNSLLKHFDKRDDATELALQWTHYTPIVDITTAISTDVSNTHEGYEAKLMLSKKLQTRLGTFIPAAAIQHQSDELVDYYYGVSSKESNSRFSAYKGEAVTNTNLSLTHVYPITTKWHLATRVAYDHLGEAIADSPIVKRSNYWSGAFSVFYQF</sequence>
<evidence type="ECO:0000256" key="1">
    <source>
        <dbReference type="ARBA" id="ARBA00004442"/>
    </source>
</evidence>
<evidence type="ECO:0000256" key="4">
    <source>
        <dbReference type="ARBA" id="ARBA00023136"/>
    </source>
</evidence>
<proteinExistence type="inferred from homology"/>
<evidence type="ECO:0000256" key="6">
    <source>
        <dbReference type="SAM" id="SignalP"/>
    </source>
</evidence>
<dbReference type="InterPro" id="IPR010583">
    <property type="entry name" value="MipA"/>
</dbReference>
<evidence type="ECO:0000313" key="8">
    <source>
        <dbReference type="Proteomes" id="UP000252792"/>
    </source>
</evidence>
<dbReference type="PANTHER" id="PTHR38776">
    <property type="entry name" value="MLTA-INTERACTING PROTEIN-RELATED"/>
    <property type="match status" value="1"/>
</dbReference>
<evidence type="ECO:0000256" key="2">
    <source>
        <dbReference type="ARBA" id="ARBA00005722"/>
    </source>
</evidence>
<name>A0A366IZ29_9GAMM</name>
<comment type="similarity">
    <text evidence="2">Belongs to the MipA/OmpV family.</text>
</comment>